<dbReference type="Proteomes" id="UP000827889">
    <property type="component" value="Chromosome 4"/>
</dbReference>
<proteinExistence type="predicted"/>
<feature type="repeat" description="PPR" evidence="2">
    <location>
        <begin position="485"/>
        <end position="519"/>
    </location>
</feature>
<dbReference type="GeneID" id="115756988"/>
<dbReference type="Gene3D" id="1.25.40.10">
    <property type="entry name" value="Tetratricopeptide repeat domain"/>
    <property type="match status" value="5"/>
</dbReference>
<accession>A0ABM3HB60</accession>
<dbReference type="InterPro" id="IPR002885">
    <property type="entry name" value="PPR_rpt"/>
</dbReference>
<dbReference type="NCBIfam" id="TIGR00756">
    <property type="entry name" value="PPR"/>
    <property type="match status" value="8"/>
</dbReference>
<reference evidence="5" key="1">
    <citation type="submission" date="2025-08" db="UniProtKB">
        <authorList>
            <consortium name="RefSeq"/>
        </authorList>
    </citation>
    <scope>IDENTIFICATION</scope>
    <source>
        <tissue evidence="5">Leaf</tissue>
    </source>
</reference>
<dbReference type="PANTHER" id="PTHR47926:SF386">
    <property type="entry name" value="PENTATRICOPEPTIDE REPEAT-CONTAINING PROTEIN"/>
    <property type="match status" value="1"/>
</dbReference>
<protein>
    <submittedName>
        <fullName evidence="5">Pentatricopeptide repeat-containing protein At5g55740, chloroplastic</fullName>
    </submittedName>
</protein>
<dbReference type="Pfam" id="PF01535">
    <property type="entry name" value="PPR"/>
    <property type="match status" value="5"/>
</dbReference>
<feature type="repeat" description="PPR" evidence="2">
    <location>
        <begin position="656"/>
        <end position="690"/>
    </location>
</feature>
<keyword evidence="1" id="KW-0677">Repeat</keyword>
<feature type="repeat" description="PPR" evidence="2">
    <location>
        <begin position="691"/>
        <end position="721"/>
    </location>
</feature>
<dbReference type="InterPro" id="IPR046960">
    <property type="entry name" value="PPR_At4g14850-like_plant"/>
</dbReference>
<dbReference type="InterPro" id="IPR046848">
    <property type="entry name" value="E_motif"/>
</dbReference>
<dbReference type="PANTHER" id="PTHR47926">
    <property type="entry name" value="PENTATRICOPEPTIDE REPEAT-CONTAINING PROTEIN"/>
    <property type="match status" value="1"/>
</dbReference>
<evidence type="ECO:0000313" key="5">
    <source>
        <dbReference type="RefSeq" id="XP_048133828.1"/>
    </source>
</evidence>
<dbReference type="Pfam" id="PF20431">
    <property type="entry name" value="E_motif"/>
    <property type="match status" value="1"/>
</dbReference>
<keyword evidence="4" id="KW-1185">Reference proteome</keyword>
<feature type="repeat" description="PPR" evidence="2">
    <location>
        <begin position="520"/>
        <end position="554"/>
    </location>
</feature>
<feature type="region of interest" description="Disordered" evidence="3">
    <location>
        <begin position="876"/>
        <end position="898"/>
    </location>
</feature>
<name>A0ABM3HB60_9MYRT</name>
<dbReference type="Pfam" id="PF13041">
    <property type="entry name" value="PPR_2"/>
    <property type="match status" value="4"/>
</dbReference>
<dbReference type="PROSITE" id="PS51375">
    <property type="entry name" value="PPR"/>
    <property type="match status" value="8"/>
</dbReference>
<organism evidence="4 5">
    <name type="scientific">Rhodamnia argentea</name>
    <dbReference type="NCBI Taxonomy" id="178133"/>
    <lineage>
        <taxon>Eukaryota</taxon>
        <taxon>Viridiplantae</taxon>
        <taxon>Streptophyta</taxon>
        <taxon>Embryophyta</taxon>
        <taxon>Tracheophyta</taxon>
        <taxon>Spermatophyta</taxon>
        <taxon>Magnoliopsida</taxon>
        <taxon>eudicotyledons</taxon>
        <taxon>Gunneridae</taxon>
        <taxon>Pentapetalae</taxon>
        <taxon>rosids</taxon>
        <taxon>malvids</taxon>
        <taxon>Myrtales</taxon>
        <taxon>Myrtaceae</taxon>
        <taxon>Myrtoideae</taxon>
        <taxon>Myrteae</taxon>
        <taxon>Australasian group</taxon>
        <taxon>Rhodamnia</taxon>
    </lineage>
</organism>
<evidence type="ECO:0000313" key="4">
    <source>
        <dbReference type="Proteomes" id="UP000827889"/>
    </source>
</evidence>
<evidence type="ECO:0000256" key="1">
    <source>
        <dbReference type="ARBA" id="ARBA00022737"/>
    </source>
</evidence>
<feature type="compositionally biased region" description="Polar residues" evidence="3">
    <location>
        <begin position="57"/>
        <end position="70"/>
    </location>
</feature>
<feature type="repeat" description="PPR" evidence="2">
    <location>
        <begin position="384"/>
        <end position="418"/>
    </location>
</feature>
<dbReference type="RefSeq" id="XP_048133828.1">
    <property type="nucleotide sequence ID" value="XM_048277871.1"/>
</dbReference>
<dbReference type="InterPro" id="IPR011990">
    <property type="entry name" value="TPR-like_helical_dom_sf"/>
</dbReference>
<feature type="region of interest" description="Disordered" evidence="3">
    <location>
        <begin position="42"/>
        <end position="70"/>
    </location>
</feature>
<feature type="repeat" description="PPR" evidence="2">
    <location>
        <begin position="182"/>
        <end position="216"/>
    </location>
</feature>
<gene>
    <name evidence="5" type="primary">LOC115756988</name>
</gene>
<sequence>MDRRESPSRFLWQLRAPFAIAISLRLFHLHACMASLPVKTIPTPQRSLPRHPKIQNPRKSTQTHYTNSSSDAEIDRRVTCKSYFANVSALCKDGRIPEAVDLVTEMGLRDVRIGPEVYGELLQGCVRERALSTGRQVHARIVKNGEFFAKSEYIETKLLIFYAKCDVVDAADVLFCRLRVQNVFSWAAMVGLRCRVGLCEESLIGYCEMQENGVLPDNFVIPNALKACGTLMWVGLGKGVHGYVEKMVLGGCVFVASSLIDFYGKCGLLEDARKVFDSIPERNVVAWNSIIVSYVQNGMNEEAINVFYDMRVKGIEPTRVTVSSFLSASTNTGAIEEGMQGHAISVLAGLELDDILGTSIINFYAKSGLMEDAELVFDMMVERDAVTWNLLISGYVQNGHVERALETCNEMKLEHLRFDSVTLASLLSASAKTQDIRLGKEAHGYCIRNNLEDDVVVSSSVMEMYSACDRIESARDVFDFTRRRDLIMWNTLIAAYADIGASSEALKLFYQMQLEGVLPNLISWNSLILGFLRNGLVKEAKNFFSQMQSHGVRPNLLTWTTLISGLAQNGLGDEAVQIFQQMQEAGIRPNNVCIVCGLSACRDVASVRLGRAIHAYVLRHNLSSSCKITTSLTDMYAKCGNAEEAERFFGTILIKDTAIYNAMISGHALHGRAHEALALYKHLKDNGLEPDSITFTNVLTACNHSGLVNEAMDVFNDMVSNYHVKPSIEHYGCVVNLLCRRGYLEEAFDLSHTMPFEPDACILGSLLAGCREHGEIELREYLSKELRELEPENSGNYVALSNSYAMMGEWDEVSKLRGIMKSKGLRKTPGRSWIQVGAEVHVFLAGDRSHAETGEIYGVLALLDEEMRAAQSCKHPMIGAGEPPSQGPTTLLSNHEPS</sequence>
<feature type="repeat" description="PPR" evidence="2">
    <location>
        <begin position="283"/>
        <end position="317"/>
    </location>
</feature>
<feature type="compositionally biased region" description="Polar residues" evidence="3">
    <location>
        <begin position="887"/>
        <end position="898"/>
    </location>
</feature>
<evidence type="ECO:0000256" key="2">
    <source>
        <dbReference type="PROSITE-ProRule" id="PRU00708"/>
    </source>
</evidence>
<evidence type="ECO:0000256" key="3">
    <source>
        <dbReference type="SAM" id="MobiDB-lite"/>
    </source>
</evidence>
<feature type="repeat" description="PPR" evidence="2">
    <location>
        <begin position="555"/>
        <end position="589"/>
    </location>
</feature>